<dbReference type="GO" id="GO:0004523">
    <property type="term" value="F:RNA-DNA hybrid ribonuclease activity"/>
    <property type="evidence" value="ECO:0007669"/>
    <property type="project" value="UniProtKB-EC"/>
</dbReference>
<evidence type="ECO:0000256" key="5">
    <source>
        <dbReference type="ARBA" id="ARBA00022723"/>
    </source>
</evidence>
<keyword evidence="5" id="KW-0479">Metal-binding</keyword>
<evidence type="ECO:0000256" key="8">
    <source>
        <dbReference type="SAM" id="MobiDB-lite"/>
    </source>
</evidence>
<evidence type="ECO:0000313" key="10">
    <source>
        <dbReference type="EMBL" id="KAF2686444.1"/>
    </source>
</evidence>
<keyword evidence="4" id="KW-0540">Nuclease</keyword>
<evidence type="ECO:0000256" key="7">
    <source>
        <dbReference type="ARBA" id="ARBA00022801"/>
    </source>
</evidence>
<dbReference type="CDD" id="cd09276">
    <property type="entry name" value="Rnase_HI_RT_non_LTR"/>
    <property type="match status" value="1"/>
</dbReference>
<dbReference type="EC" id="3.1.26.4" evidence="3"/>
<organism evidence="10 11">
    <name type="scientific">Lentithecium fluviatile CBS 122367</name>
    <dbReference type="NCBI Taxonomy" id="1168545"/>
    <lineage>
        <taxon>Eukaryota</taxon>
        <taxon>Fungi</taxon>
        <taxon>Dikarya</taxon>
        <taxon>Ascomycota</taxon>
        <taxon>Pezizomycotina</taxon>
        <taxon>Dothideomycetes</taxon>
        <taxon>Pleosporomycetidae</taxon>
        <taxon>Pleosporales</taxon>
        <taxon>Massarineae</taxon>
        <taxon>Lentitheciaceae</taxon>
        <taxon>Lentithecium</taxon>
    </lineage>
</organism>
<comment type="similarity">
    <text evidence="2">Belongs to the RNase H family.</text>
</comment>
<dbReference type="PANTHER" id="PTHR10642:SF26">
    <property type="entry name" value="RIBONUCLEASE H1"/>
    <property type="match status" value="1"/>
</dbReference>
<evidence type="ECO:0000259" key="9">
    <source>
        <dbReference type="PROSITE" id="PS50879"/>
    </source>
</evidence>
<name>A0A6G1J7B2_9PLEO</name>
<protein>
    <recommendedName>
        <fullName evidence="3">ribonuclease H</fullName>
        <ecNumber evidence="3">3.1.26.4</ecNumber>
    </recommendedName>
</protein>
<dbReference type="Proteomes" id="UP000799291">
    <property type="component" value="Unassembled WGS sequence"/>
</dbReference>
<feature type="region of interest" description="Disordered" evidence="8">
    <location>
        <begin position="69"/>
        <end position="93"/>
    </location>
</feature>
<keyword evidence="7" id="KW-0378">Hydrolase</keyword>
<dbReference type="InterPro" id="IPR036397">
    <property type="entry name" value="RNaseH_sf"/>
</dbReference>
<dbReference type="OrthoDB" id="3797754at2759"/>
<dbReference type="GO" id="GO:0003676">
    <property type="term" value="F:nucleic acid binding"/>
    <property type="evidence" value="ECO:0007669"/>
    <property type="project" value="InterPro"/>
</dbReference>
<dbReference type="EMBL" id="MU005576">
    <property type="protein sequence ID" value="KAF2686444.1"/>
    <property type="molecule type" value="Genomic_DNA"/>
</dbReference>
<sequence length="370" mass="40680">MSDMGADFIPLDTTPVDAGATVTTAIDLTGDGETKVRFGVSCALLQPGDSPPLFGLPNRTVGGEEILGIEMQQRHRSSTPPSTSRRSARLRGSARASNLLSRHSYNNQKQFKAKWGAKNAPELLIIDGAHANFSFWKDKVYQELAIAAEHKISRLAVRMFNKQTITTVVPNRYLRPPTLDGQLEFPGAIERLEPVPAVRQAYQEHTSARRDTARMVLWTDGSARKLHRGFAVAWRLSTATGWDRWEAAGYKAIGELLDSSGMEALAVIKALDKAHELILRFPGRFTAIAIYTDATFVLETAKRPAKSSLGRHLVKKANLLRQCAAEISLRWCPGHSKVPGNELADRIAGLAGSHVYKNMTEVVDLSDDDV</sequence>
<dbReference type="PANTHER" id="PTHR10642">
    <property type="entry name" value="RIBONUCLEASE H1"/>
    <property type="match status" value="1"/>
</dbReference>
<keyword evidence="6" id="KW-0255">Endonuclease</keyword>
<dbReference type="GO" id="GO:0046872">
    <property type="term" value="F:metal ion binding"/>
    <property type="evidence" value="ECO:0007669"/>
    <property type="project" value="UniProtKB-KW"/>
</dbReference>
<dbReference type="GO" id="GO:0043137">
    <property type="term" value="P:DNA replication, removal of RNA primer"/>
    <property type="evidence" value="ECO:0007669"/>
    <property type="project" value="TreeGrafter"/>
</dbReference>
<dbReference type="InterPro" id="IPR012337">
    <property type="entry name" value="RNaseH-like_sf"/>
</dbReference>
<accession>A0A6G1J7B2</accession>
<evidence type="ECO:0000256" key="2">
    <source>
        <dbReference type="ARBA" id="ARBA00005300"/>
    </source>
</evidence>
<dbReference type="Pfam" id="PF00075">
    <property type="entry name" value="RNase_H"/>
    <property type="match status" value="1"/>
</dbReference>
<evidence type="ECO:0000256" key="4">
    <source>
        <dbReference type="ARBA" id="ARBA00022722"/>
    </source>
</evidence>
<feature type="compositionally biased region" description="Low complexity" evidence="8">
    <location>
        <begin position="78"/>
        <end position="93"/>
    </location>
</feature>
<dbReference type="AlphaFoldDB" id="A0A6G1J7B2"/>
<evidence type="ECO:0000256" key="6">
    <source>
        <dbReference type="ARBA" id="ARBA00022759"/>
    </source>
</evidence>
<gene>
    <name evidence="10" type="ORF">K458DRAFT_429462</name>
</gene>
<feature type="domain" description="RNase H type-1" evidence="9">
    <location>
        <begin position="211"/>
        <end position="353"/>
    </location>
</feature>
<comment type="catalytic activity">
    <reaction evidence="1">
        <text>Endonucleolytic cleavage to 5'-phosphomonoester.</text>
        <dbReference type="EC" id="3.1.26.4"/>
    </reaction>
</comment>
<keyword evidence="11" id="KW-1185">Reference proteome</keyword>
<dbReference type="InterPro" id="IPR050092">
    <property type="entry name" value="RNase_H"/>
</dbReference>
<evidence type="ECO:0000256" key="1">
    <source>
        <dbReference type="ARBA" id="ARBA00000077"/>
    </source>
</evidence>
<evidence type="ECO:0000256" key="3">
    <source>
        <dbReference type="ARBA" id="ARBA00012180"/>
    </source>
</evidence>
<dbReference type="InterPro" id="IPR002156">
    <property type="entry name" value="RNaseH_domain"/>
</dbReference>
<proteinExistence type="inferred from homology"/>
<dbReference type="Gene3D" id="3.30.420.10">
    <property type="entry name" value="Ribonuclease H-like superfamily/Ribonuclease H"/>
    <property type="match status" value="1"/>
</dbReference>
<dbReference type="SUPFAM" id="SSF53098">
    <property type="entry name" value="Ribonuclease H-like"/>
    <property type="match status" value="1"/>
</dbReference>
<dbReference type="PROSITE" id="PS50879">
    <property type="entry name" value="RNASE_H_1"/>
    <property type="match status" value="1"/>
</dbReference>
<reference evidence="10" key="1">
    <citation type="journal article" date="2020" name="Stud. Mycol.">
        <title>101 Dothideomycetes genomes: a test case for predicting lifestyles and emergence of pathogens.</title>
        <authorList>
            <person name="Haridas S."/>
            <person name="Albert R."/>
            <person name="Binder M."/>
            <person name="Bloem J."/>
            <person name="Labutti K."/>
            <person name="Salamov A."/>
            <person name="Andreopoulos B."/>
            <person name="Baker S."/>
            <person name="Barry K."/>
            <person name="Bills G."/>
            <person name="Bluhm B."/>
            <person name="Cannon C."/>
            <person name="Castanera R."/>
            <person name="Culley D."/>
            <person name="Daum C."/>
            <person name="Ezra D."/>
            <person name="Gonzalez J."/>
            <person name="Henrissat B."/>
            <person name="Kuo A."/>
            <person name="Liang C."/>
            <person name="Lipzen A."/>
            <person name="Lutzoni F."/>
            <person name="Magnuson J."/>
            <person name="Mondo S."/>
            <person name="Nolan M."/>
            <person name="Ohm R."/>
            <person name="Pangilinan J."/>
            <person name="Park H.-J."/>
            <person name="Ramirez L."/>
            <person name="Alfaro M."/>
            <person name="Sun H."/>
            <person name="Tritt A."/>
            <person name="Yoshinaga Y."/>
            <person name="Zwiers L.-H."/>
            <person name="Turgeon B."/>
            <person name="Goodwin S."/>
            <person name="Spatafora J."/>
            <person name="Crous P."/>
            <person name="Grigoriev I."/>
        </authorList>
    </citation>
    <scope>NUCLEOTIDE SEQUENCE</scope>
    <source>
        <strain evidence="10">CBS 122367</strain>
    </source>
</reference>
<evidence type="ECO:0000313" key="11">
    <source>
        <dbReference type="Proteomes" id="UP000799291"/>
    </source>
</evidence>